<proteinExistence type="predicted"/>
<comment type="caution">
    <text evidence="2">The sequence shown here is derived from an EMBL/GenBank/DDBJ whole genome shotgun (WGS) entry which is preliminary data.</text>
</comment>
<reference evidence="2 3" key="1">
    <citation type="journal article" date="2023" name="Hortic Res">
        <title>Pangenome of water caltrop reveals structural variations and asymmetric subgenome divergence after allopolyploidization.</title>
        <authorList>
            <person name="Zhang X."/>
            <person name="Chen Y."/>
            <person name="Wang L."/>
            <person name="Yuan Y."/>
            <person name="Fang M."/>
            <person name="Shi L."/>
            <person name="Lu R."/>
            <person name="Comes H.P."/>
            <person name="Ma Y."/>
            <person name="Chen Y."/>
            <person name="Huang G."/>
            <person name="Zhou Y."/>
            <person name="Zheng Z."/>
            <person name="Qiu Y."/>
        </authorList>
    </citation>
    <scope>NUCLEOTIDE SEQUENCE [LARGE SCALE GENOMIC DNA]</scope>
    <source>
        <tissue evidence="2">Roots</tissue>
    </source>
</reference>
<protein>
    <submittedName>
        <fullName evidence="2">Uncharacterized protein</fullName>
    </submittedName>
</protein>
<feature type="region of interest" description="Disordered" evidence="1">
    <location>
        <begin position="193"/>
        <end position="218"/>
    </location>
</feature>
<dbReference type="AlphaFoldDB" id="A0AAN7GQP4"/>
<organism evidence="2 3">
    <name type="scientific">Trapa incisa</name>
    <dbReference type="NCBI Taxonomy" id="236973"/>
    <lineage>
        <taxon>Eukaryota</taxon>
        <taxon>Viridiplantae</taxon>
        <taxon>Streptophyta</taxon>
        <taxon>Embryophyta</taxon>
        <taxon>Tracheophyta</taxon>
        <taxon>Spermatophyta</taxon>
        <taxon>Magnoliopsida</taxon>
        <taxon>eudicotyledons</taxon>
        <taxon>Gunneridae</taxon>
        <taxon>Pentapetalae</taxon>
        <taxon>rosids</taxon>
        <taxon>malvids</taxon>
        <taxon>Myrtales</taxon>
        <taxon>Lythraceae</taxon>
        <taxon>Trapa</taxon>
    </lineage>
</organism>
<dbReference type="Proteomes" id="UP001345219">
    <property type="component" value="Chromosome 9"/>
</dbReference>
<feature type="compositionally biased region" description="Basic and acidic residues" evidence="1">
    <location>
        <begin position="193"/>
        <end position="205"/>
    </location>
</feature>
<gene>
    <name evidence="2" type="ORF">SAY87_011350</name>
</gene>
<sequence>MTGHLRGGNGSMGIRQHLEESRSLSHSDLFFESLVFSDSNLCLVLWNTMYFRPIMDHVELEPILSNLGFVGLPPYPAHPLITASLSWREYEYQNTALWRRRLREGQEPPRLRLPYPAIDGLHISTYKMFISAVEFFLGRDVSDIFHLGNISLERASRGSFLRLKMEEGQTSCISLYYRRGTVDVAGISQYNRERERAQTEGEAGDHGLLVQSPRSPRT</sequence>
<evidence type="ECO:0000313" key="3">
    <source>
        <dbReference type="Proteomes" id="UP001345219"/>
    </source>
</evidence>
<name>A0AAN7GQP4_9MYRT</name>
<evidence type="ECO:0000256" key="1">
    <source>
        <dbReference type="SAM" id="MobiDB-lite"/>
    </source>
</evidence>
<keyword evidence="3" id="KW-1185">Reference proteome</keyword>
<accession>A0AAN7GQP4</accession>
<evidence type="ECO:0000313" key="2">
    <source>
        <dbReference type="EMBL" id="KAK4745038.1"/>
    </source>
</evidence>
<dbReference type="EMBL" id="JAXIOK010000022">
    <property type="protein sequence ID" value="KAK4745038.1"/>
    <property type="molecule type" value="Genomic_DNA"/>
</dbReference>